<protein>
    <submittedName>
        <fullName evidence="1">Uncharacterized protein</fullName>
    </submittedName>
</protein>
<reference evidence="1 2" key="1">
    <citation type="submission" date="2019-03" db="EMBL/GenBank/DDBJ databases">
        <title>Genomic Encyclopedia of Type Strains, Phase IV (KMG-IV): sequencing the most valuable type-strain genomes for metagenomic binning, comparative biology and taxonomic classification.</title>
        <authorList>
            <person name="Goeker M."/>
        </authorList>
    </citation>
    <scope>NUCLEOTIDE SEQUENCE [LARGE SCALE GENOMIC DNA]</scope>
    <source>
        <strain evidence="1 2">DSM 18792</strain>
    </source>
</reference>
<dbReference type="Proteomes" id="UP000295455">
    <property type="component" value="Unassembled WGS sequence"/>
</dbReference>
<evidence type="ECO:0000313" key="1">
    <source>
        <dbReference type="EMBL" id="TCL68056.1"/>
    </source>
</evidence>
<sequence length="42" mass="4626">MVFLFAMSNTLNLNALAKQKVRLSAISFAQKQKDAASILNTK</sequence>
<evidence type="ECO:0000313" key="2">
    <source>
        <dbReference type="Proteomes" id="UP000295455"/>
    </source>
</evidence>
<proteinExistence type="predicted"/>
<dbReference type="EMBL" id="SLUP01000002">
    <property type="protein sequence ID" value="TCL68056.1"/>
    <property type="molecule type" value="Genomic_DNA"/>
</dbReference>
<name>A0A4R1RP74_9FLAO</name>
<dbReference type="AlphaFoldDB" id="A0A4R1RP74"/>
<comment type="caution">
    <text evidence="1">The sequence shown here is derived from an EMBL/GenBank/DDBJ whole genome shotgun (WGS) entry which is preliminary data.</text>
</comment>
<gene>
    <name evidence="1" type="ORF">EV196_102620</name>
</gene>
<keyword evidence="2" id="KW-1185">Reference proteome</keyword>
<organism evidence="1 2">
    <name type="scientific">Mariniflexile fucanivorans</name>
    <dbReference type="NCBI Taxonomy" id="264023"/>
    <lineage>
        <taxon>Bacteria</taxon>
        <taxon>Pseudomonadati</taxon>
        <taxon>Bacteroidota</taxon>
        <taxon>Flavobacteriia</taxon>
        <taxon>Flavobacteriales</taxon>
        <taxon>Flavobacteriaceae</taxon>
        <taxon>Mariniflexile</taxon>
    </lineage>
</organism>
<accession>A0A4R1RP74</accession>